<dbReference type="PROSITE" id="PS51064">
    <property type="entry name" value="IRS_PTB"/>
    <property type="match status" value="1"/>
</dbReference>
<dbReference type="Pfam" id="PF02174">
    <property type="entry name" value="IRS"/>
    <property type="match status" value="1"/>
</dbReference>
<dbReference type="EMBL" id="JAKZEL010000021">
    <property type="protein sequence ID" value="KAI4532655.1"/>
    <property type="molecule type" value="Genomic_DNA"/>
</dbReference>
<feature type="compositionally biased region" description="Basic and acidic residues" evidence="1">
    <location>
        <begin position="236"/>
        <end position="245"/>
    </location>
</feature>
<dbReference type="Proteomes" id="UP001214576">
    <property type="component" value="Unassembled WGS sequence"/>
</dbReference>
<sequence length="290" mass="32793">LEAEEWCKHLCMECLGTRLNDISLGEPDLLAAGVQREQNERFNVYLMPTPNLDIYGECTMQITHENIYLWDIHNAKVKLVMWPLSSLRRYGRDSTWFTFESGRMCDTGEGLFTFQTREGEMIYQKVHSATLAIAEQHERLMLEMEQKARNCDFSSKAFSRKCVGKVRNTQKSKKKGREKKKKKSVMTVILPGHRCSQLLVLAQVAQEALVDAEAPAPGSQVSVSVCRSPPGISSQRRYEGKELRGHGFGPSKMSRAQTFPSYASEQSEETQPALSRSSSYGFSYSSSLIQ</sequence>
<dbReference type="PANTHER" id="PTHR21258:SF43">
    <property type="entry name" value="DOCKING PROTEIN 6"/>
    <property type="match status" value="1"/>
</dbReference>
<comment type="caution">
    <text evidence="3">The sequence shown here is derived from an EMBL/GenBank/DDBJ whole genome shotgun (WGS) entry which is preliminary data.</text>
</comment>
<gene>
    <name evidence="3" type="ORF">MG293_017063</name>
</gene>
<feature type="compositionally biased region" description="Polar residues" evidence="1">
    <location>
        <begin position="220"/>
        <end position="235"/>
    </location>
</feature>
<dbReference type="PANTHER" id="PTHR21258">
    <property type="entry name" value="DOCKING PROTEIN RELATED"/>
    <property type="match status" value="1"/>
</dbReference>
<dbReference type="SMART" id="SM01244">
    <property type="entry name" value="IRS"/>
    <property type="match status" value="1"/>
</dbReference>
<dbReference type="FunFam" id="2.30.29.30:FF:000082">
    <property type="entry name" value="Docking protein 5"/>
    <property type="match status" value="1"/>
</dbReference>
<dbReference type="Gene3D" id="2.30.29.30">
    <property type="entry name" value="Pleckstrin-homology domain (PH domain)/Phosphotyrosine-binding domain (PTB)"/>
    <property type="match status" value="1"/>
</dbReference>
<dbReference type="GO" id="GO:0007169">
    <property type="term" value="P:cell surface receptor protein tyrosine kinase signaling pathway"/>
    <property type="evidence" value="ECO:0007669"/>
    <property type="project" value="TreeGrafter"/>
</dbReference>
<dbReference type="SUPFAM" id="SSF50729">
    <property type="entry name" value="PH domain-like"/>
    <property type="match status" value="1"/>
</dbReference>
<feature type="domain" description="IRS-type PTB" evidence="2">
    <location>
        <begin position="35"/>
        <end position="140"/>
    </location>
</feature>
<organism evidence="3 4">
    <name type="scientific">Ovis ammon polii</name>
    <dbReference type="NCBI Taxonomy" id="230172"/>
    <lineage>
        <taxon>Eukaryota</taxon>
        <taxon>Metazoa</taxon>
        <taxon>Chordata</taxon>
        <taxon>Craniata</taxon>
        <taxon>Vertebrata</taxon>
        <taxon>Euteleostomi</taxon>
        <taxon>Mammalia</taxon>
        <taxon>Eutheria</taxon>
        <taxon>Laurasiatheria</taxon>
        <taxon>Artiodactyla</taxon>
        <taxon>Ruminantia</taxon>
        <taxon>Pecora</taxon>
        <taxon>Bovidae</taxon>
        <taxon>Caprinae</taxon>
        <taxon>Ovis</taxon>
    </lineage>
</organism>
<evidence type="ECO:0000313" key="4">
    <source>
        <dbReference type="Proteomes" id="UP001214576"/>
    </source>
</evidence>
<dbReference type="GO" id="GO:0005737">
    <property type="term" value="C:cytoplasm"/>
    <property type="evidence" value="ECO:0007669"/>
    <property type="project" value="TreeGrafter"/>
</dbReference>
<dbReference type="CDD" id="cd13164">
    <property type="entry name" value="PTB_DOK4_DOK5_DOK6"/>
    <property type="match status" value="1"/>
</dbReference>
<dbReference type="InterPro" id="IPR011993">
    <property type="entry name" value="PH-like_dom_sf"/>
</dbReference>
<dbReference type="SMART" id="SM00310">
    <property type="entry name" value="PTBI"/>
    <property type="match status" value="1"/>
</dbReference>
<dbReference type="AlphaFoldDB" id="A0AAD4TVZ6"/>
<feature type="non-terminal residue" evidence="3">
    <location>
        <position position="290"/>
    </location>
</feature>
<evidence type="ECO:0000256" key="1">
    <source>
        <dbReference type="SAM" id="MobiDB-lite"/>
    </source>
</evidence>
<dbReference type="InterPro" id="IPR050996">
    <property type="entry name" value="Docking_Protein_DOK"/>
</dbReference>
<evidence type="ECO:0000259" key="2">
    <source>
        <dbReference type="PROSITE" id="PS51064"/>
    </source>
</evidence>
<proteinExistence type="predicted"/>
<feature type="compositionally biased region" description="Polar residues" evidence="1">
    <location>
        <begin position="254"/>
        <end position="274"/>
    </location>
</feature>
<evidence type="ECO:0000313" key="3">
    <source>
        <dbReference type="EMBL" id="KAI4532655.1"/>
    </source>
</evidence>
<keyword evidence="4" id="KW-1185">Reference proteome</keyword>
<feature type="compositionally biased region" description="Low complexity" evidence="1">
    <location>
        <begin position="275"/>
        <end position="290"/>
    </location>
</feature>
<dbReference type="InterPro" id="IPR002404">
    <property type="entry name" value="IRS_PTB"/>
</dbReference>
<reference evidence="3" key="1">
    <citation type="submission" date="2022-03" db="EMBL/GenBank/DDBJ databases">
        <title>Genomic analyses of argali, domestic sheep and their hybrids provide insights into chromosomal evolution, heterosis and genetic basis of agronomic traits.</title>
        <authorList>
            <person name="Li M."/>
        </authorList>
    </citation>
    <scope>NUCLEOTIDE SEQUENCE</scope>
    <source>
        <strain evidence="3">CAU-MHL-2022a</strain>
        <tissue evidence="3">Skin</tissue>
    </source>
</reference>
<name>A0AAD4TVZ6_OVIAM</name>
<feature type="region of interest" description="Disordered" evidence="1">
    <location>
        <begin position="220"/>
        <end position="290"/>
    </location>
</feature>
<accession>A0AAD4TVZ6</accession>
<protein>
    <recommendedName>
        <fullName evidence="2">IRS-type PTB domain-containing protein</fullName>
    </recommendedName>
</protein>